<gene>
    <name evidence="2" type="ORF">O6P43_012737</name>
</gene>
<sequence>MLKPNQTMRAISNLHFSNNMQEIKVSEPTLILPFWPPFIDDHFLPLSHLDTDPNLHLTFRYLRAYVSTTNTSDDPFQVISTALSAALVQYYPVAGTLCPSHQQNNRLMLACSSGQGVPLIRATVDCTLENVNHLEDPDTNFVEKLVPDPEPDEGTNHPCMLQVTVFKCGGFTLGAALHHSLCDGVGGTQFFTAIAELARGKTRITVEPVWDREKLLGPRDPTRVEVPIIREFLGLDQGFSPYKQDIGPVVRECFHVSDECLNQFKSKLLEQSGLSFTTFEALGAYVWRSKVRHSEVEADEKVKFAYSINIRKQVKPALPVGYWGNGCVAMYVQLSAKDLIEKPIWETAELIKKSKSNVTNEYVRSFIDFQELHFGDGITAGKGVSGFTDWRHLGHSSVDFGWGGPVTVLPVSRNLLGSIEPCFFLPYSTASLERKNGFKVLVTLAEAAMPAFRQDMKLFTCQVVHPASL</sequence>
<reference evidence="2" key="1">
    <citation type="journal article" date="2023" name="Science">
        <title>Elucidation of the pathway for biosynthesis of saponin adjuvants from the soapbark tree.</title>
        <authorList>
            <person name="Reed J."/>
            <person name="Orme A."/>
            <person name="El-Demerdash A."/>
            <person name="Owen C."/>
            <person name="Martin L.B.B."/>
            <person name="Misra R.C."/>
            <person name="Kikuchi S."/>
            <person name="Rejzek M."/>
            <person name="Martin A.C."/>
            <person name="Harkess A."/>
            <person name="Leebens-Mack J."/>
            <person name="Louveau T."/>
            <person name="Stephenson M.J."/>
            <person name="Osbourn A."/>
        </authorList>
    </citation>
    <scope>NUCLEOTIDE SEQUENCE</scope>
    <source>
        <strain evidence="2">S10</strain>
    </source>
</reference>
<name>A0AAD7M2N1_QUISA</name>
<protein>
    <submittedName>
        <fullName evidence="2">Transferase</fullName>
    </submittedName>
</protein>
<dbReference type="PANTHER" id="PTHR31147:SF33">
    <property type="entry name" value="N-HYDROXYCINNAMOYL_BENZOYLTRANSFERASE, PUTATIVE-RELATED"/>
    <property type="match status" value="1"/>
</dbReference>
<proteinExistence type="inferred from homology"/>
<evidence type="ECO:0000313" key="2">
    <source>
        <dbReference type="EMBL" id="KAJ7968673.1"/>
    </source>
</evidence>
<dbReference type="Pfam" id="PF02458">
    <property type="entry name" value="Transferase"/>
    <property type="match status" value="1"/>
</dbReference>
<dbReference type="Proteomes" id="UP001163823">
    <property type="component" value="Chromosome 5"/>
</dbReference>
<organism evidence="2 3">
    <name type="scientific">Quillaja saponaria</name>
    <name type="common">Soap bark tree</name>
    <dbReference type="NCBI Taxonomy" id="32244"/>
    <lineage>
        <taxon>Eukaryota</taxon>
        <taxon>Viridiplantae</taxon>
        <taxon>Streptophyta</taxon>
        <taxon>Embryophyta</taxon>
        <taxon>Tracheophyta</taxon>
        <taxon>Spermatophyta</taxon>
        <taxon>Magnoliopsida</taxon>
        <taxon>eudicotyledons</taxon>
        <taxon>Gunneridae</taxon>
        <taxon>Pentapetalae</taxon>
        <taxon>rosids</taxon>
        <taxon>fabids</taxon>
        <taxon>Fabales</taxon>
        <taxon>Quillajaceae</taxon>
        <taxon>Quillaja</taxon>
    </lineage>
</organism>
<keyword evidence="3" id="KW-1185">Reference proteome</keyword>
<dbReference type="GO" id="GO:0016740">
    <property type="term" value="F:transferase activity"/>
    <property type="evidence" value="ECO:0007669"/>
    <property type="project" value="UniProtKB-KW"/>
</dbReference>
<dbReference type="InterPro" id="IPR050898">
    <property type="entry name" value="Plant_acyltransferase"/>
</dbReference>
<evidence type="ECO:0000313" key="3">
    <source>
        <dbReference type="Proteomes" id="UP001163823"/>
    </source>
</evidence>
<dbReference type="EMBL" id="JARAOO010000005">
    <property type="protein sequence ID" value="KAJ7968673.1"/>
    <property type="molecule type" value="Genomic_DNA"/>
</dbReference>
<dbReference type="Gene3D" id="3.30.559.10">
    <property type="entry name" value="Chloramphenicol acetyltransferase-like domain"/>
    <property type="match status" value="2"/>
</dbReference>
<keyword evidence="2" id="KW-0808">Transferase</keyword>
<comment type="caution">
    <text evidence="2">The sequence shown here is derived from an EMBL/GenBank/DDBJ whole genome shotgun (WGS) entry which is preliminary data.</text>
</comment>
<accession>A0AAD7M2N1</accession>
<comment type="similarity">
    <text evidence="1">Belongs to the plant acyltransferase family.</text>
</comment>
<dbReference type="KEGG" id="qsa:O6P43_012737"/>
<dbReference type="InterPro" id="IPR023213">
    <property type="entry name" value="CAT-like_dom_sf"/>
</dbReference>
<evidence type="ECO:0000256" key="1">
    <source>
        <dbReference type="ARBA" id="ARBA00009861"/>
    </source>
</evidence>
<dbReference type="PANTHER" id="PTHR31147">
    <property type="entry name" value="ACYL TRANSFERASE 4"/>
    <property type="match status" value="1"/>
</dbReference>
<dbReference type="AlphaFoldDB" id="A0AAD7M2N1"/>